<feature type="transmembrane region" description="Helical" evidence="1">
    <location>
        <begin position="573"/>
        <end position="596"/>
    </location>
</feature>
<keyword evidence="1" id="KW-0472">Membrane</keyword>
<feature type="transmembrane region" description="Helical" evidence="1">
    <location>
        <begin position="136"/>
        <end position="157"/>
    </location>
</feature>
<dbReference type="EMBL" id="CP132976">
    <property type="protein sequence ID" value="WMD18203.1"/>
    <property type="molecule type" value="Genomic_DNA"/>
</dbReference>
<organism evidence="2 3">
    <name type="scientific">Achromobacter seleniivolatilans</name>
    <dbReference type="NCBI Taxonomy" id="3047478"/>
    <lineage>
        <taxon>Bacteria</taxon>
        <taxon>Pseudomonadati</taxon>
        <taxon>Pseudomonadota</taxon>
        <taxon>Betaproteobacteria</taxon>
        <taxon>Burkholderiales</taxon>
        <taxon>Alcaligenaceae</taxon>
        <taxon>Achromobacter</taxon>
    </lineage>
</organism>
<feature type="transmembrane region" description="Helical" evidence="1">
    <location>
        <begin position="241"/>
        <end position="259"/>
    </location>
</feature>
<dbReference type="RefSeq" id="WP_306937103.1">
    <property type="nucleotide sequence ID" value="NZ_CP132976.1"/>
</dbReference>
<keyword evidence="1" id="KW-1133">Transmembrane helix</keyword>
<evidence type="ECO:0000313" key="2">
    <source>
        <dbReference type="EMBL" id="WMD18203.1"/>
    </source>
</evidence>
<accession>A0ABY9LTY9</accession>
<name>A0ABY9LTY9_9BURK</name>
<feature type="transmembrane region" description="Helical" evidence="1">
    <location>
        <begin position="603"/>
        <end position="622"/>
    </location>
</feature>
<proteinExistence type="predicted"/>
<feature type="transmembrane region" description="Helical" evidence="1">
    <location>
        <begin position="266"/>
        <end position="284"/>
    </location>
</feature>
<protein>
    <recommendedName>
        <fullName evidence="4">Glycosyltransferase RgtA/B/C/D-like domain-containing protein</fullName>
    </recommendedName>
</protein>
<sequence>MLSLNLGRERPVYQLDIAPAAGYTGSLRVVLYGDGYDKLRKSGALSVPASGWQVIPAADSVTLVASTDAAPIVIKTADKPLQLGLIRYAQPNAAVLSNGAGYTDRIDLQAPTESIVPIIVGGAESTVPSIGMGARFGLATHIFIFILLFAVLAAIALRLTGTQARSTHPIRPPSRQESIWLALPLLLATAITHLSFYPGNVSYDASMQWVQAALRGDLSEPLGYATTYLMRFFALIDSSPALLLAAQEILAAMGVVLVLRELRVRGVPLWGAAFVVMTLALTPQYPTFFSNLGKDALSSVAILFFTWVLLWAFRKPRGERLPALLLIVLVGSGFAAGIIRSNAMPSIIVTLLAALIVLQRRHGGRAIAIAALSFLILVFTVPKGLSNLARMEIGQHQVRTTDDLPKQKRTPRFLALGLFANVYIYHLFSASVASGVPLDPEDTAFFYKVAPRENWAKYDCLMTDTTQTSVTQGVLLNTKDYWAFLLDHQLDMAKAVTNILWKHPSILLDRQICITKMLWDTGVGHRPFQATTVLGYDNPALHFVELAGQNRSLLPTLPGLIQKYKQWTEEPSWFWLFWKPALPMILGLFIVGMYVARTRDTGMLLAALVPLTSFALLLVVIPFPAYRYVYPATLMLMLFSTLAFARPRTDAASQPQFARVATA</sequence>
<feature type="transmembrane region" description="Helical" evidence="1">
    <location>
        <begin position="325"/>
        <end position="358"/>
    </location>
</feature>
<feature type="transmembrane region" description="Helical" evidence="1">
    <location>
        <begin position="364"/>
        <end position="381"/>
    </location>
</feature>
<dbReference type="Proteomes" id="UP001234798">
    <property type="component" value="Chromosome"/>
</dbReference>
<evidence type="ECO:0008006" key="4">
    <source>
        <dbReference type="Google" id="ProtNLM"/>
    </source>
</evidence>
<feature type="transmembrane region" description="Helical" evidence="1">
    <location>
        <begin position="628"/>
        <end position="645"/>
    </location>
</feature>
<keyword evidence="3" id="KW-1185">Reference proteome</keyword>
<reference evidence="2 3" key="1">
    <citation type="submission" date="2023-08" db="EMBL/GenBank/DDBJ databases">
        <title>Achromobacter seleniivolatilans sp. nov., isolated from seleniferous soil.</title>
        <authorList>
            <person name="Zhang S."/>
            <person name="Li K."/>
            <person name="Peng J."/>
            <person name="Zhao Q."/>
            <person name="Wang H."/>
            <person name="Guo Y."/>
        </authorList>
    </citation>
    <scope>NUCLEOTIDE SEQUENCE [LARGE SCALE GENOMIC DNA]</scope>
    <source>
        <strain evidence="2 3">R39</strain>
    </source>
</reference>
<feature type="transmembrane region" description="Helical" evidence="1">
    <location>
        <begin position="413"/>
        <end position="433"/>
    </location>
</feature>
<feature type="transmembrane region" description="Helical" evidence="1">
    <location>
        <begin position="296"/>
        <end position="313"/>
    </location>
</feature>
<evidence type="ECO:0000313" key="3">
    <source>
        <dbReference type="Proteomes" id="UP001234798"/>
    </source>
</evidence>
<evidence type="ECO:0000256" key="1">
    <source>
        <dbReference type="SAM" id="Phobius"/>
    </source>
</evidence>
<feature type="transmembrane region" description="Helical" evidence="1">
    <location>
        <begin position="178"/>
        <end position="197"/>
    </location>
</feature>
<keyword evidence="1" id="KW-0812">Transmembrane</keyword>
<gene>
    <name evidence="2" type="ORF">RAS12_16250</name>
</gene>